<dbReference type="InterPro" id="IPR047415">
    <property type="entry name" value="Pcf11_CID"/>
</dbReference>
<reference evidence="4 5" key="1">
    <citation type="journal article" date="2021" name="Comput. Struct. Biotechnol. J.">
        <title>De novo genome assembly of the potent medicinal plant Rehmannia glutinosa using nanopore technology.</title>
        <authorList>
            <person name="Ma L."/>
            <person name="Dong C."/>
            <person name="Song C."/>
            <person name="Wang X."/>
            <person name="Zheng X."/>
            <person name="Niu Y."/>
            <person name="Chen S."/>
            <person name="Feng W."/>
        </authorList>
    </citation>
    <scope>NUCLEOTIDE SEQUENCE [LARGE SCALE GENOMIC DNA]</scope>
    <source>
        <strain evidence="4">DH-2019</strain>
    </source>
</reference>
<feature type="region of interest" description="Disordered" evidence="2">
    <location>
        <begin position="683"/>
        <end position="708"/>
    </location>
</feature>
<dbReference type="InterPro" id="IPR045154">
    <property type="entry name" value="PCF11-like"/>
</dbReference>
<dbReference type="SMART" id="SM00582">
    <property type="entry name" value="RPR"/>
    <property type="match status" value="1"/>
</dbReference>
<evidence type="ECO:0000313" key="5">
    <source>
        <dbReference type="Proteomes" id="UP001318860"/>
    </source>
</evidence>
<dbReference type="PANTHER" id="PTHR15921">
    <property type="entry name" value="PRE-MRNA CLEAVAGE COMPLEX II"/>
    <property type="match status" value="1"/>
</dbReference>
<evidence type="ECO:0000259" key="3">
    <source>
        <dbReference type="PROSITE" id="PS51391"/>
    </source>
</evidence>
<dbReference type="SUPFAM" id="SSF48464">
    <property type="entry name" value="ENTH/VHS domain"/>
    <property type="match status" value="1"/>
</dbReference>
<evidence type="ECO:0000313" key="4">
    <source>
        <dbReference type="EMBL" id="KAK6152328.1"/>
    </source>
</evidence>
<feature type="region of interest" description="Disordered" evidence="2">
    <location>
        <begin position="455"/>
        <end position="664"/>
    </location>
</feature>
<feature type="compositionally biased region" description="Polar residues" evidence="2">
    <location>
        <begin position="683"/>
        <end position="696"/>
    </location>
</feature>
<dbReference type="Pfam" id="PF04818">
    <property type="entry name" value="CID"/>
    <property type="match status" value="1"/>
</dbReference>
<dbReference type="InterPro" id="IPR008942">
    <property type="entry name" value="ENTH_VHS"/>
</dbReference>
<feature type="compositionally biased region" description="Polar residues" evidence="2">
    <location>
        <begin position="280"/>
        <end position="294"/>
    </location>
</feature>
<feature type="compositionally biased region" description="Polar residues" evidence="2">
    <location>
        <begin position="215"/>
        <end position="232"/>
    </location>
</feature>
<feature type="compositionally biased region" description="Polar residues" evidence="2">
    <location>
        <begin position="590"/>
        <end position="610"/>
    </location>
</feature>
<dbReference type="CDD" id="cd16982">
    <property type="entry name" value="CID_Pcf11"/>
    <property type="match status" value="1"/>
</dbReference>
<feature type="compositionally biased region" description="Polar residues" evidence="2">
    <location>
        <begin position="633"/>
        <end position="664"/>
    </location>
</feature>
<gene>
    <name evidence="4" type="ORF">DH2020_014963</name>
</gene>
<evidence type="ECO:0000256" key="2">
    <source>
        <dbReference type="SAM" id="MobiDB-lite"/>
    </source>
</evidence>
<feature type="compositionally biased region" description="Polar residues" evidence="2">
    <location>
        <begin position="455"/>
        <end position="487"/>
    </location>
</feature>
<feature type="compositionally biased region" description="Polar residues" evidence="2">
    <location>
        <begin position="538"/>
        <end position="560"/>
    </location>
</feature>
<dbReference type="PROSITE" id="PS51391">
    <property type="entry name" value="CID"/>
    <property type="match status" value="1"/>
</dbReference>
<dbReference type="Proteomes" id="UP001318860">
    <property type="component" value="Unassembled WGS sequence"/>
</dbReference>
<accession>A0ABR0WZG8</accession>
<feature type="region of interest" description="Disordered" evidence="2">
    <location>
        <begin position="179"/>
        <end position="307"/>
    </location>
</feature>
<protein>
    <recommendedName>
        <fullName evidence="3">CID domain-containing protein</fullName>
    </recommendedName>
</protein>
<comment type="caution">
    <text evidence="4">The sequence shown here is derived from an EMBL/GenBank/DDBJ whole genome shotgun (WGS) entry which is preliminary data.</text>
</comment>
<name>A0ABR0WZG8_REHGL</name>
<sequence>MDSTRRPFDRSHSKEPGLKKARLVEDPAAPDRISNGRTGFFQRPAVSNSGVGGGSRAQRDRDSESSDSLRGGTYQPQPSQQLHQELVTQYKTALSELTFNSKPIITNLTIIAGESMPAAKAIAATICANILEVPRDQKLPSLYLLDSIVKNIGRDYIKYFAPRLPETLQMIEKELGFNTTANGSSSATTSRPDSQAQRPAHSIHVNPKYLEARQRLQTTRARGAGSDTSGALVNSHEDVEAPERTAGISSGKSWADPFAKPVQHHHLRDQVNEPVRDKSSSVAYSDTEYGSNVSGRPGLGTGRVSEKVKEPGYDRTWYASGSDMTGMSQKKNGFGLKRGFESYAAHESLNSDSDLQLTQKAANTKSNGMSENWKNSEEEEYMWDEMNSGPTVRSSADALTKDHWAPDNYDRLDFDSHLQRSQSIHDIGSRDDDEASADSISLDLSQVASGTQRILSGTGKSISSYSEGYPTGRSSQSMLGKTQSLSQVGPAHIGSPSLKFSTNPMPGPNVSMAQPRQTLGAASSSMRPLMHQRPPSPSITSHNPNQPLNNFPERNQTSICPPTDPRRPPGHKNMGRDQLSEDSLPFPSRNVYQGSTQRAQPQSLRSSSAQMPPIQQRKHAPSAQLRNPEVSEFESSGQAFSESRSTMGNSSSDQSNPLTIDSPGKSITSSLFDALGKIGIPSSTLSGSLTKPSLQETRPGPSLGGGGSLANFPSSPSFTFSQKKVEQSPLSAGPPPSSLAGIGSEQTPSAVNSTSNPVSSLLSSLVAKGLISSSSLIHCCLPHLRYPINLWTKFLGLQALVQLQFLLFQFQSSFQKNLLHL</sequence>
<keyword evidence="1" id="KW-0507">mRNA processing</keyword>
<evidence type="ECO:0000256" key="1">
    <source>
        <dbReference type="ARBA" id="ARBA00022664"/>
    </source>
</evidence>
<feature type="compositionally biased region" description="Polar residues" evidence="2">
    <location>
        <begin position="511"/>
        <end position="526"/>
    </location>
</feature>
<keyword evidence="5" id="KW-1185">Reference proteome</keyword>
<proteinExistence type="predicted"/>
<organism evidence="4 5">
    <name type="scientific">Rehmannia glutinosa</name>
    <name type="common">Chinese foxglove</name>
    <dbReference type="NCBI Taxonomy" id="99300"/>
    <lineage>
        <taxon>Eukaryota</taxon>
        <taxon>Viridiplantae</taxon>
        <taxon>Streptophyta</taxon>
        <taxon>Embryophyta</taxon>
        <taxon>Tracheophyta</taxon>
        <taxon>Spermatophyta</taxon>
        <taxon>Magnoliopsida</taxon>
        <taxon>eudicotyledons</taxon>
        <taxon>Gunneridae</taxon>
        <taxon>Pentapetalae</taxon>
        <taxon>asterids</taxon>
        <taxon>lamiids</taxon>
        <taxon>Lamiales</taxon>
        <taxon>Orobanchaceae</taxon>
        <taxon>Rehmannieae</taxon>
        <taxon>Rehmannia</taxon>
    </lineage>
</organism>
<dbReference type="EMBL" id="JABTTQ020000007">
    <property type="protein sequence ID" value="KAK6152328.1"/>
    <property type="molecule type" value="Genomic_DNA"/>
</dbReference>
<feature type="compositionally biased region" description="Low complexity" evidence="2">
    <location>
        <begin position="179"/>
        <end position="190"/>
    </location>
</feature>
<dbReference type="PANTHER" id="PTHR15921:SF3">
    <property type="entry name" value="PRE-MRNA CLEAVAGE COMPLEX 2 PROTEIN PCF11"/>
    <property type="match status" value="1"/>
</dbReference>
<dbReference type="Gene3D" id="1.25.40.90">
    <property type="match status" value="1"/>
</dbReference>
<feature type="domain" description="CID" evidence="3">
    <location>
        <begin position="82"/>
        <end position="250"/>
    </location>
</feature>
<feature type="compositionally biased region" description="Basic and acidic residues" evidence="2">
    <location>
        <begin position="268"/>
        <end position="279"/>
    </location>
</feature>
<feature type="region of interest" description="Disordered" evidence="2">
    <location>
        <begin position="723"/>
        <end position="753"/>
    </location>
</feature>
<dbReference type="InterPro" id="IPR006569">
    <property type="entry name" value="CID_dom"/>
</dbReference>
<feature type="region of interest" description="Disordered" evidence="2">
    <location>
        <begin position="1"/>
        <end position="82"/>
    </location>
</feature>
<feature type="compositionally biased region" description="Basic and acidic residues" evidence="2">
    <location>
        <begin position="1"/>
        <end position="25"/>
    </location>
</feature>